<accession>A0ABU6SW83</accession>
<proteinExistence type="predicted"/>
<evidence type="ECO:0000313" key="1">
    <source>
        <dbReference type="EMBL" id="MED6140360.1"/>
    </source>
</evidence>
<protein>
    <submittedName>
        <fullName evidence="1">Uncharacterized protein</fullName>
    </submittedName>
</protein>
<dbReference type="Proteomes" id="UP001341840">
    <property type="component" value="Unassembled WGS sequence"/>
</dbReference>
<name>A0ABU6SW83_9FABA</name>
<gene>
    <name evidence="1" type="ORF">PIB30_092422</name>
</gene>
<organism evidence="1 2">
    <name type="scientific">Stylosanthes scabra</name>
    <dbReference type="NCBI Taxonomy" id="79078"/>
    <lineage>
        <taxon>Eukaryota</taxon>
        <taxon>Viridiplantae</taxon>
        <taxon>Streptophyta</taxon>
        <taxon>Embryophyta</taxon>
        <taxon>Tracheophyta</taxon>
        <taxon>Spermatophyta</taxon>
        <taxon>Magnoliopsida</taxon>
        <taxon>eudicotyledons</taxon>
        <taxon>Gunneridae</taxon>
        <taxon>Pentapetalae</taxon>
        <taxon>rosids</taxon>
        <taxon>fabids</taxon>
        <taxon>Fabales</taxon>
        <taxon>Fabaceae</taxon>
        <taxon>Papilionoideae</taxon>
        <taxon>50 kb inversion clade</taxon>
        <taxon>dalbergioids sensu lato</taxon>
        <taxon>Dalbergieae</taxon>
        <taxon>Pterocarpus clade</taxon>
        <taxon>Stylosanthes</taxon>
    </lineage>
</organism>
<keyword evidence="2" id="KW-1185">Reference proteome</keyword>
<evidence type="ECO:0000313" key="2">
    <source>
        <dbReference type="Proteomes" id="UP001341840"/>
    </source>
</evidence>
<comment type="caution">
    <text evidence="1">The sequence shown here is derived from an EMBL/GenBank/DDBJ whole genome shotgun (WGS) entry which is preliminary data.</text>
</comment>
<reference evidence="1 2" key="1">
    <citation type="journal article" date="2023" name="Plants (Basel)">
        <title>Bridging the Gap: Combining Genomics and Transcriptomics Approaches to Understand Stylosanthes scabra, an Orphan Legume from the Brazilian Caatinga.</title>
        <authorList>
            <person name="Ferreira-Neto J.R.C."/>
            <person name="da Silva M.D."/>
            <person name="Binneck E."/>
            <person name="de Melo N.F."/>
            <person name="da Silva R.H."/>
            <person name="de Melo A.L.T.M."/>
            <person name="Pandolfi V."/>
            <person name="Bustamante F.O."/>
            <person name="Brasileiro-Vidal A.C."/>
            <person name="Benko-Iseppon A.M."/>
        </authorList>
    </citation>
    <scope>NUCLEOTIDE SEQUENCE [LARGE SCALE GENOMIC DNA]</scope>
    <source>
        <tissue evidence="1">Leaves</tissue>
    </source>
</reference>
<dbReference type="EMBL" id="JASCZI010062320">
    <property type="protein sequence ID" value="MED6140360.1"/>
    <property type="molecule type" value="Genomic_DNA"/>
</dbReference>
<sequence>MLAMSVRDFARIVDSKGVTSKTPFATDVALILKCLLLLATDSINSQASSGVLFFKAPPAEASIMDLSVAVKPSRRSLSKRDQRSNGHEWEILFKEPPFKKCPIYSHFSGKSMIPVFGSAFQRKGKNKSLHSVLITSSPPGGSADNIKVFQMLNRVFARHPMESQKQIDQTIFQFKILI</sequence>